<name>A0A5P8WED8_9NOSO</name>
<evidence type="ECO:0000313" key="3">
    <source>
        <dbReference type="Proteomes" id="UP000326678"/>
    </source>
</evidence>
<feature type="repeat" description="TPR" evidence="1">
    <location>
        <begin position="32"/>
        <end position="65"/>
    </location>
</feature>
<reference evidence="2 3" key="1">
    <citation type="submission" date="2019-10" db="EMBL/GenBank/DDBJ databases">
        <title>Genomic and transcriptomic insights into the perfect genentic adaptation of a filamentous nitrogen-fixing cyanobacterium to rice fields.</title>
        <authorList>
            <person name="Chen Z."/>
        </authorList>
    </citation>
    <scope>NUCLEOTIDE SEQUENCE [LARGE SCALE GENOMIC DNA]</scope>
    <source>
        <strain evidence="2">CCNUC1</strain>
    </source>
</reference>
<dbReference type="Pfam" id="PF06051">
    <property type="entry name" value="DUF928"/>
    <property type="match status" value="1"/>
</dbReference>
<keyword evidence="3" id="KW-1185">Reference proteome</keyword>
<dbReference type="EMBL" id="CP045227">
    <property type="protein sequence ID" value="QFS50259.1"/>
    <property type="molecule type" value="Genomic_DNA"/>
</dbReference>
<dbReference type="KEGG" id="nsh:GXM_07753"/>
<keyword evidence="1" id="KW-0802">TPR repeat</keyword>
<proteinExistence type="predicted"/>
<organism evidence="2 3">
    <name type="scientific">Nostoc sphaeroides CCNUC1</name>
    <dbReference type="NCBI Taxonomy" id="2653204"/>
    <lineage>
        <taxon>Bacteria</taxon>
        <taxon>Bacillati</taxon>
        <taxon>Cyanobacteriota</taxon>
        <taxon>Cyanophyceae</taxon>
        <taxon>Nostocales</taxon>
        <taxon>Nostocaceae</taxon>
        <taxon>Nostoc</taxon>
    </lineage>
</organism>
<dbReference type="InterPro" id="IPR010328">
    <property type="entry name" value="DUF928"/>
</dbReference>
<protein>
    <recommendedName>
        <fullName evidence="4">DUF928 domain-containing protein</fullName>
    </recommendedName>
</protein>
<sequence length="321" mass="35898">MIALLLPLTSQKASQGLTTDDVYQLAQGASAYTRLMQQGYAATRQRNYQRALQFFQQAHGISPGSGSANRAIANVRGYAARGSRKRIGIAGKPGRVGSAATRGNCFQNQKPAIPLLPPGSEAVLTTQEYPTFYFYIPQITPETQVMEFVLRDDLRDDENVTPENIRPLYRQTFSPVSQSGIISVRIPSNGQPLQLGKQYTWGFSLVCDRQKRDEDLYTEGKIERIEDEDLAFQLKQTQRTLDQAVLYTVGGIWEDALSTVASLRSQHPNDPEVKKYWDDLLKSLSELRKEPQSQKLGEVNVSDAVDMPFLPCCSSEQEITK</sequence>
<dbReference type="InterPro" id="IPR019734">
    <property type="entry name" value="TPR_rpt"/>
</dbReference>
<accession>A0A5P8WED8</accession>
<dbReference type="AlphaFoldDB" id="A0A5P8WED8"/>
<evidence type="ECO:0008006" key="4">
    <source>
        <dbReference type="Google" id="ProtNLM"/>
    </source>
</evidence>
<gene>
    <name evidence="2" type="ORF">GXM_07753</name>
</gene>
<dbReference type="Proteomes" id="UP000326678">
    <property type="component" value="Chromosome Gxm2"/>
</dbReference>
<dbReference type="PROSITE" id="PS50005">
    <property type="entry name" value="TPR"/>
    <property type="match status" value="1"/>
</dbReference>
<evidence type="ECO:0000256" key="1">
    <source>
        <dbReference type="PROSITE-ProRule" id="PRU00339"/>
    </source>
</evidence>
<evidence type="ECO:0000313" key="2">
    <source>
        <dbReference type="EMBL" id="QFS50259.1"/>
    </source>
</evidence>